<dbReference type="KEGG" id="spu:115924821"/>
<dbReference type="InterPro" id="IPR017452">
    <property type="entry name" value="GPCR_Rhodpsn_7TM"/>
</dbReference>
<dbReference type="PANTHER" id="PTHR24238:SF47">
    <property type="entry name" value="ECDYSTEROIDS_DOPAMINE RECEPTOR-RELATED"/>
    <property type="match status" value="1"/>
</dbReference>
<accession>A0A7M7P3Z5</accession>
<dbReference type="Proteomes" id="UP000007110">
    <property type="component" value="Unassembled WGS sequence"/>
</dbReference>
<dbReference type="GeneID" id="115924821"/>
<feature type="transmembrane region" description="Helical" evidence="9">
    <location>
        <begin position="107"/>
        <end position="129"/>
    </location>
</feature>
<keyword evidence="4" id="KW-0297">G-protein coupled receptor</keyword>
<sequence length="410" mass="44704">MDVGSVAIFCVIFITGFPGNTIILAAYATKPQKKSTDLLIIIQALVDLTACIIPQSEMISGVVICWMTLIIRLSTNLGTLFLTFVIAVDRYVTVCKPFGRHLTKTQAVVLAIASLAFSLLINLATLGYFKVIKVEDVTSAGCIWTYAVASPLQISMNVLQTVLFFVAVAVIMFSYTKIFTLIRRQARVRTEMDAGLASHTVTRTTSIIGTISESVTASGRGSRKAWKNNIAPTANMQSSLINESSGVQNPGYLEVPSPRPGGEPSNSVRTLSNSPEGPVAGRDGPSSASMEIAAAQSSAAAAGHPSQPGENSGSNRPTRRVHGDRTTKMLLFITVLLIVSWVPYVLIFSLPAHAYIYLVTRIISYKVVYSITRIRGFNHMINAFVYWAVNPVFRQDVKRVFIHLRKLTNR</sequence>
<dbReference type="SUPFAM" id="SSF81321">
    <property type="entry name" value="Family A G protein-coupled receptor-like"/>
    <property type="match status" value="1"/>
</dbReference>
<evidence type="ECO:0000256" key="2">
    <source>
        <dbReference type="ARBA" id="ARBA00022692"/>
    </source>
</evidence>
<feature type="transmembrane region" description="Helical" evidence="9">
    <location>
        <begin position="329"/>
        <end position="348"/>
    </location>
</feature>
<feature type="transmembrane region" description="Helical" evidence="9">
    <location>
        <begin position="6"/>
        <end position="26"/>
    </location>
</feature>
<evidence type="ECO:0000256" key="7">
    <source>
        <dbReference type="ARBA" id="ARBA00023224"/>
    </source>
</evidence>
<dbReference type="PRINTS" id="PR00237">
    <property type="entry name" value="GPCRRHODOPSN"/>
</dbReference>
<reference evidence="12" key="1">
    <citation type="submission" date="2015-02" db="EMBL/GenBank/DDBJ databases">
        <title>Genome sequencing for Strongylocentrotus purpuratus.</title>
        <authorList>
            <person name="Murali S."/>
            <person name="Liu Y."/>
            <person name="Vee V."/>
            <person name="English A."/>
            <person name="Wang M."/>
            <person name="Skinner E."/>
            <person name="Han Y."/>
            <person name="Muzny D.M."/>
            <person name="Worley K.C."/>
            <person name="Gibbs R.A."/>
        </authorList>
    </citation>
    <scope>NUCLEOTIDE SEQUENCE</scope>
</reference>
<feature type="region of interest" description="Disordered" evidence="8">
    <location>
        <begin position="240"/>
        <end position="321"/>
    </location>
</feature>
<evidence type="ECO:0000259" key="10">
    <source>
        <dbReference type="PROSITE" id="PS50262"/>
    </source>
</evidence>
<dbReference type="PROSITE" id="PS50262">
    <property type="entry name" value="G_PROTEIN_RECEP_F1_2"/>
    <property type="match status" value="1"/>
</dbReference>
<protein>
    <recommendedName>
        <fullName evidence="10">G-protein coupled receptors family 1 profile domain-containing protein</fullName>
    </recommendedName>
</protein>
<dbReference type="PANTHER" id="PTHR24238">
    <property type="entry name" value="G-PROTEIN COUPLED RECEPTOR"/>
    <property type="match status" value="1"/>
</dbReference>
<keyword evidence="12" id="KW-1185">Reference proteome</keyword>
<evidence type="ECO:0000256" key="5">
    <source>
        <dbReference type="ARBA" id="ARBA00023136"/>
    </source>
</evidence>
<dbReference type="OrthoDB" id="10119390at2759"/>
<dbReference type="GO" id="GO:0005886">
    <property type="term" value="C:plasma membrane"/>
    <property type="evidence" value="ECO:0000318"/>
    <property type="project" value="GO_Central"/>
</dbReference>
<dbReference type="InParanoid" id="A0A7M7P3Z5"/>
<keyword evidence="5 9" id="KW-0472">Membrane</keyword>
<evidence type="ECO:0000256" key="4">
    <source>
        <dbReference type="ARBA" id="ARBA00023040"/>
    </source>
</evidence>
<dbReference type="CDD" id="cd00637">
    <property type="entry name" value="7tm_classA_rhodopsin-like"/>
    <property type="match status" value="1"/>
</dbReference>
<feature type="compositionally biased region" description="Low complexity" evidence="8">
    <location>
        <begin position="286"/>
        <end position="302"/>
    </location>
</feature>
<feature type="domain" description="G-protein coupled receptors family 1 profile" evidence="10">
    <location>
        <begin position="19"/>
        <end position="386"/>
    </location>
</feature>
<evidence type="ECO:0000256" key="6">
    <source>
        <dbReference type="ARBA" id="ARBA00023170"/>
    </source>
</evidence>
<organism evidence="11 12">
    <name type="scientific">Strongylocentrotus purpuratus</name>
    <name type="common">Purple sea urchin</name>
    <dbReference type="NCBI Taxonomy" id="7668"/>
    <lineage>
        <taxon>Eukaryota</taxon>
        <taxon>Metazoa</taxon>
        <taxon>Echinodermata</taxon>
        <taxon>Eleutherozoa</taxon>
        <taxon>Echinozoa</taxon>
        <taxon>Echinoidea</taxon>
        <taxon>Euechinoidea</taxon>
        <taxon>Echinacea</taxon>
        <taxon>Camarodonta</taxon>
        <taxon>Echinidea</taxon>
        <taxon>Strongylocentrotidae</taxon>
        <taxon>Strongylocentrotus</taxon>
    </lineage>
</organism>
<name>A0A7M7P3Z5_STRPU</name>
<evidence type="ECO:0000313" key="11">
    <source>
        <dbReference type="EnsemblMetazoa" id="XP_030843543"/>
    </source>
</evidence>
<dbReference type="Pfam" id="PF00001">
    <property type="entry name" value="7tm_1"/>
    <property type="match status" value="1"/>
</dbReference>
<reference evidence="11" key="2">
    <citation type="submission" date="2021-01" db="UniProtKB">
        <authorList>
            <consortium name="EnsemblMetazoa"/>
        </authorList>
    </citation>
    <scope>IDENTIFICATION</scope>
</reference>
<comment type="subcellular location">
    <subcellularLocation>
        <location evidence="1">Membrane</location>
        <topology evidence="1">Multi-pass membrane protein</topology>
    </subcellularLocation>
</comment>
<keyword evidence="3 9" id="KW-1133">Transmembrane helix</keyword>
<dbReference type="GO" id="GO:0007218">
    <property type="term" value="P:neuropeptide signaling pathway"/>
    <property type="evidence" value="ECO:0000318"/>
    <property type="project" value="GO_Central"/>
</dbReference>
<evidence type="ECO:0000256" key="1">
    <source>
        <dbReference type="ARBA" id="ARBA00004141"/>
    </source>
</evidence>
<evidence type="ECO:0000256" key="8">
    <source>
        <dbReference type="SAM" id="MobiDB-lite"/>
    </source>
</evidence>
<dbReference type="AlphaFoldDB" id="A0A7M7P3Z5"/>
<evidence type="ECO:0000313" key="12">
    <source>
        <dbReference type="Proteomes" id="UP000007110"/>
    </source>
</evidence>
<keyword evidence="2 9" id="KW-0812">Transmembrane</keyword>
<dbReference type="OMA" id="IFRISCY"/>
<evidence type="ECO:0000256" key="9">
    <source>
        <dbReference type="SAM" id="Phobius"/>
    </source>
</evidence>
<keyword evidence="7" id="KW-0807">Transducer</keyword>
<proteinExistence type="predicted"/>
<feature type="compositionally biased region" description="Polar residues" evidence="8">
    <location>
        <begin position="264"/>
        <end position="275"/>
    </location>
</feature>
<evidence type="ECO:0000256" key="3">
    <source>
        <dbReference type="ARBA" id="ARBA00022989"/>
    </source>
</evidence>
<keyword evidence="6" id="KW-0675">Receptor</keyword>
<dbReference type="Gene3D" id="1.20.1070.10">
    <property type="entry name" value="Rhodopsin 7-helix transmembrane proteins"/>
    <property type="match status" value="2"/>
</dbReference>
<dbReference type="GO" id="GO:0008528">
    <property type="term" value="F:G protein-coupled peptide receptor activity"/>
    <property type="evidence" value="ECO:0000318"/>
    <property type="project" value="GO_Central"/>
</dbReference>
<dbReference type="InterPro" id="IPR000276">
    <property type="entry name" value="GPCR_Rhodpsn"/>
</dbReference>
<feature type="transmembrane region" description="Helical" evidence="9">
    <location>
        <begin position="61"/>
        <end position="86"/>
    </location>
</feature>
<dbReference type="EnsemblMetazoa" id="XM_030987683">
    <property type="protein sequence ID" value="XP_030843543"/>
    <property type="gene ID" value="LOC115924821"/>
</dbReference>
<dbReference type="RefSeq" id="XP_030843543.1">
    <property type="nucleotide sequence ID" value="XM_030987683.1"/>
</dbReference>
<feature type="transmembrane region" description="Helical" evidence="9">
    <location>
        <begin position="162"/>
        <end position="182"/>
    </location>
</feature>